<protein>
    <recommendedName>
        <fullName evidence="4">Lipoprotein</fullName>
    </recommendedName>
</protein>
<evidence type="ECO:0000313" key="3">
    <source>
        <dbReference type="Proteomes" id="UP000020218"/>
    </source>
</evidence>
<dbReference type="STRING" id="1454001.AW08_02829"/>
<sequence length="144" mass="15546">MLRLVSAAVALLAGLVFSAVAACAQPAAAGVSVPAAGSPARSAILDSVRGELGIAGGGSRFKVFHLKTAGPWAYFEGNEIVHLEGRQWQETDLTVKALLHEEDGRWRVRALWSLPGNERLPLHEFERRLAGQRARWQLPAGLFP</sequence>
<name>A0A011PHR1_9PROT</name>
<keyword evidence="1" id="KW-0732">Signal</keyword>
<dbReference type="PATRIC" id="fig|1454001.3.peg.2873"/>
<organism evidence="2 3">
    <name type="scientific">Candidatus Accumulibacter adjunctus</name>
    <dbReference type="NCBI Taxonomy" id="1454001"/>
    <lineage>
        <taxon>Bacteria</taxon>
        <taxon>Pseudomonadati</taxon>
        <taxon>Pseudomonadota</taxon>
        <taxon>Betaproteobacteria</taxon>
        <taxon>Candidatus Accumulibacter</taxon>
    </lineage>
</organism>
<feature type="chain" id="PRO_5001461328" description="Lipoprotein" evidence="1">
    <location>
        <begin position="22"/>
        <end position="144"/>
    </location>
</feature>
<gene>
    <name evidence="2" type="ORF">AW08_02829</name>
</gene>
<comment type="caution">
    <text evidence="2">The sequence shown here is derived from an EMBL/GenBank/DDBJ whole genome shotgun (WGS) entry which is preliminary data.</text>
</comment>
<keyword evidence="3" id="KW-1185">Reference proteome</keyword>
<dbReference type="EMBL" id="JFAX01000018">
    <property type="protein sequence ID" value="EXI65804.1"/>
    <property type="molecule type" value="Genomic_DNA"/>
</dbReference>
<dbReference type="PROSITE" id="PS51257">
    <property type="entry name" value="PROKAR_LIPOPROTEIN"/>
    <property type="match status" value="1"/>
</dbReference>
<feature type="signal peptide" evidence="1">
    <location>
        <begin position="1"/>
        <end position="21"/>
    </location>
</feature>
<evidence type="ECO:0000256" key="1">
    <source>
        <dbReference type="SAM" id="SignalP"/>
    </source>
</evidence>
<accession>A0A011PHR1</accession>
<reference evidence="2" key="1">
    <citation type="submission" date="2014-02" db="EMBL/GenBank/DDBJ databases">
        <title>Expanding our view of genomic diversity in Candidatus Accumulibacter clades.</title>
        <authorList>
            <person name="Skennerton C.T."/>
            <person name="Barr J.J."/>
            <person name="Slater F.R."/>
            <person name="Bond P.L."/>
            <person name="Tyson G.W."/>
        </authorList>
    </citation>
    <scope>NUCLEOTIDE SEQUENCE [LARGE SCALE GENOMIC DNA]</scope>
</reference>
<evidence type="ECO:0000313" key="2">
    <source>
        <dbReference type="EMBL" id="EXI65804.1"/>
    </source>
</evidence>
<proteinExistence type="predicted"/>
<evidence type="ECO:0008006" key="4">
    <source>
        <dbReference type="Google" id="ProtNLM"/>
    </source>
</evidence>
<dbReference type="AlphaFoldDB" id="A0A011PHR1"/>
<dbReference type="Proteomes" id="UP000020218">
    <property type="component" value="Unassembled WGS sequence"/>
</dbReference>